<dbReference type="GO" id="GO:0016020">
    <property type="term" value="C:membrane"/>
    <property type="evidence" value="ECO:0007669"/>
    <property type="project" value="UniProtKB-SubCell"/>
</dbReference>
<accession>A0A317PIT1</accession>
<comment type="similarity">
    <text evidence="2">Belongs to the GRP transporter (TC 2.A.7.5) family.</text>
</comment>
<dbReference type="InterPro" id="IPR037185">
    <property type="entry name" value="EmrE-like"/>
</dbReference>
<evidence type="ECO:0000256" key="6">
    <source>
        <dbReference type="SAM" id="Phobius"/>
    </source>
</evidence>
<keyword evidence="7" id="KW-0813">Transport</keyword>
<evidence type="ECO:0000256" key="4">
    <source>
        <dbReference type="ARBA" id="ARBA00022989"/>
    </source>
</evidence>
<reference evidence="7 8" key="1">
    <citation type="submission" date="2018-05" db="EMBL/GenBank/DDBJ databases">
        <title>Genomic Encyclopedia of Type Strains, Phase IV (KMG-IV): sequencing the most valuable type-strain genomes for metagenomic binning, comparative biology and taxonomic classification.</title>
        <authorList>
            <person name="Goeker M."/>
        </authorList>
    </citation>
    <scope>NUCLEOTIDE SEQUENCE [LARGE SCALE GENOMIC DNA]</scope>
    <source>
        <strain evidence="7 8">DSM 16791</strain>
    </source>
</reference>
<name>A0A317PIT1_9HYPH</name>
<evidence type="ECO:0000256" key="1">
    <source>
        <dbReference type="ARBA" id="ARBA00004141"/>
    </source>
</evidence>
<sequence length="106" mass="11408">MAWLTGASLIFIAGAAVLRQYIDRQNAWFLVLALVLYSLGNLMMVRLMKENGMAVSMSVSAVLQLILVNLVAILFYGERPGNLQASGIALGIVAVILIVMPQGSRS</sequence>
<evidence type="ECO:0000313" key="8">
    <source>
        <dbReference type="Proteomes" id="UP000246352"/>
    </source>
</evidence>
<keyword evidence="8" id="KW-1185">Reference proteome</keyword>
<feature type="transmembrane region" description="Helical" evidence="6">
    <location>
        <begin position="28"/>
        <end position="47"/>
    </location>
</feature>
<keyword evidence="5 6" id="KW-0472">Membrane</keyword>
<dbReference type="AlphaFoldDB" id="A0A317PIT1"/>
<feature type="transmembrane region" description="Helical" evidence="6">
    <location>
        <begin position="54"/>
        <end position="77"/>
    </location>
</feature>
<dbReference type="EMBL" id="QGTR01000006">
    <property type="protein sequence ID" value="PWV97497.1"/>
    <property type="molecule type" value="Genomic_DNA"/>
</dbReference>
<evidence type="ECO:0000256" key="3">
    <source>
        <dbReference type="ARBA" id="ARBA00022692"/>
    </source>
</evidence>
<dbReference type="Proteomes" id="UP000246352">
    <property type="component" value="Unassembled WGS sequence"/>
</dbReference>
<evidence type="ECO:0000256" key="5">
    <source>
        <dbReference type="ARBA" id="ARBA00023136"/>
    </source>
</evidence>
<organism evidence="7 8">
    <name type="scientific">Hoeflea marina</name>
    <dbReference type="NCBI Taxonomy" id="274592"/>
    <lineage>
        <taxon>Bacteria</taxon>
        <taxon>Pseudomonadati</taxon>
        <taxon>Pseudomonadota</taxon>
        <taxon>Alphaproteobacteria</taxon>
        <taxon>Hyphomicrobiales</taxon>
        <taxon>Rhizobiaceae</taxon>
        <taxon>Hoeflea</taxon>
    </lineage>
</organism>
<dbReference type="GO" id="GO:0015144">
    <property type="term" value="F:carbohydrate transmembrane transporter activity"/>
    <property type="evidence" value="ECO:0007669"/>
    <property type="project" value="InterPro"/>
</dbReference>
<protein>
    <submittedName>
        <fullName evidence="7">Sugar transport protein</fullName>
    </submittedName>
</protein>
<dbReference type="InterPro" id="IPR010651">
    <property type="entry name" value="Sugar_transport"/>
</dbReference>
<evidence type="ECO:0000256" key="2">
    <source>
        <dbReference type="ARBA" id="ARBA00006117"/>
    </source>
</evidence>
<gene>
    <name evidence="7" type="ORF">DFR52_10620</name>
</gene>
<keyword evidence="3 6" id="KW-0812">Transmembrane</keyword>
<proteinExistence type="inferred from homology"/>
<keyword evidence="4 6" id="KW-1133">Transmembrane helix</keyword>
<keyword evidence="7" id="KW-0762">Sugar transport</keyword>
<dbReference type="Gene3D" id="1.10.3730.20">
    <property type="match status" value="1"/>
</dbReference>
<dbReference type="SUPFAM" id="SSF103481">
    <property type="entry name" value="Multidrug resistance efflux transporter EmrE"/>
    <property type="match status" value="1"/>
</dbReference>
<dbReference type="Pfam" id="PF06800">
    <property type="entry name" value="Sugar_transport"/>
    <property type="match status" value="1"/>
</dbReference>
<evidence type="ECO:0000313" key="7">
    <source>
        <dbReference type="EMBL" id="PWV97497.1"/>
    </source>
</evidence>
<feature type="transmembrane region" description="Helical" evidence="6">
    <location>
        <begin position="83"/>
        <end position="100"/>
    </location>
</feature>
<comment type="subcellular location">
    <subcellularLocation>
        <location evidence="1">Membrane</location>
        <topology evidence="1">Multi-pass membrane protein</topology>
    </subcellularLocation>
</comment>
<comment type="caution">
    <text evidence="7">The sequence shown here is derived from an EMBL/GenBank/DDBJ whole genome shotgun (WGS) entry which is preliminary data.</text>
</comment>